<feature type="domain" description="Lantibiotic dehydratase N-terminal" evidence="1">
    <location>
        <begin position="631"/>
        <end position="839"/>
    </location>
</feature>
<evidence type="ECO:0000313" key="3">
    <source>
        <dbReference type="Proteomes" id="UP000290365"/>
    </source>
</evidence>
<keyword evidence="3" id="KW-1185">Reference proteome</keyword>
<accession>A0A4P6K4H6</accession>
<proteinExistence type="predicted"/>
<dbReference type="Pfam" id="PF04738">
    <property type="entry name" value="Lant_dehydr_N"/>
    <property type="match status" value="2"/>
</dbReference>
<gene>
    <name evidence="2" type="ORF">EPA93_45480</name>
</gene>
<name>A0A4P6K4H6_KTERU</name>
<dbReference type="RefSeq" id="WP_129893902.1">
    <property type="nucleotide sequence ID" value="NZ_CP035758.1"/>
</dbReference>
<sequence length="927" mass="107361">MGKYLIQPEKSDFRKAITSCFLLRVCGLPINLVARLHFDETLQWQEAVLAFEEHLTERKESVVDALYHCVSLYKEQEQKALRRKVINLKRDIYNLDLPVDISSKREIADALPPDIQTCLNDWLDLWVQYQQQLRCGTTILEQELRQKRHLFKEFVNEEDFRKGLFLSSPLLDLSVETYLAGDNLYLSRGDRTVERSLLKYFFRAACKTSPFSTFTSVCTGSIENGYANGESRQPITLQMQDMRKTSFTQLNMVILSRISEQLLNCSEIRDMLHVQITNGWQIQDGRLTYVRRKSSSIENLGPMDRVQENLIQLPLSQLLKDLLSLMEDGAARPLAQIIAHLCTYERYYKAEKAIGEYLQHLLRLGFLIVPALQIDIHHSAPLNAYCERLETIGAPLTDSIAHDLRLTGSLVHDFACALADKRRTIREEIRNRLEQCLRKLHATDPKKALPERLLYEDTILASQQLLIHEQGWKELFSQLEQLQQLLPLFESSLPEKLITRGYFQARYGIGQRCEDVFAFANTYIHEFKGLQWQEISAQRAGDSENEGHDNYFQSPEIDQLNSARKAVTTYLQQSYDLSSHTKDLLLEDDFFHTIVPLIPDIPDEFRSHTIFSQFAKMNEEPSLIINHIYSGMATMFTRFLHYFSHAQSNKLASTLRKTLERLETANMVFAEMKGGYEATNLNVHPILTRYELVCPGETSLRPTEEQIPLHDLSIQDDCVAGRLRLYSKRLHKEIVPLYLGLLAPFALPATQQILLLFSPQNICNLNLWNGIKLAQTDASRSFYPRLRYKNIVLQRAMWEIVSEAFPQRMSGQSDADFYLTISRWRKKMEIPAQVFMTAGQALSTSDTFEAEDQLQGEEPFLLSHKPLYIDFENYQSILHLESIVQRIKGSIRLWEMLPGLEQQWFKHENQSYVSEFVLEINRSKSVE</sequence>
<reference evidence="2 3" key="1">
    <citation type="submission" date="2019-01" db="EMBL/GenBank/DDBJ databases">
        <title>Ktedonosporobacter rubrisoli SCAWS-G2.</title>
        <authorList>
            <person name="Huang Y."/>
            <person name="Yan B."/>
        </authorList>
    </citation>
    <scope>NUCLEOTIDE SEQUENCE [LARGE SCALE GENOMIC DNA]</scope>
    <source>
        <strain evidence="2 3">SCAWS-G2</strain>
    </source>
</reference>
<dbReference type="OrthoDB" id="2442707at2"/>
<evidence type="ECO:0000313" key="2">
    <source>
        <dbReference type="EMBL" id="QBD82833.1"/>
    </source>
</evidence>
<dbReference type="InterPro" id="IPR006827">
    <property type="entry name" value="Lant_deHydtase_N"/>
</dbReference>
<dbReference type="AlphaFoldDB" id="A0A4P6K4H6"/>
<evidence type="ECO:0000259" key="1">
    <source>
        <dbReference type="Pfam" id="PF04738"/>
    </source>
</evidence>
<dbReference type="EMBL" id="CP035758">
    <property type="protein sequence ID" value="QBD82833.1"/>
    <property type="molecule type" value="Genomic_DNA"/>
</dbReference>
<organism evidence="2 3">
    <name type="scientific">Ktedonosporobacter rubrisoli</name>
    <dbReference type="NCBI Taxonomy" id="2509675"/>
    <lineage>
        <taxon>Bacteria</taxon>
        <taxon>Bacillati</taxon>
        <taxon>Chloroflexota</taxon>
        <taxon>Ktedonobacteria</taxon>
        <taxon>Ktedonobacterales</taxon>
        <taxon>Ktedonosporobacteraceae</taxon>
        <taxon>Ktedonosporobacter</taxon>
    </lineage>
</organism>
<dbReference type="Proteomes" id="UP000290365">
    <property type="component" value="Chromosome"/>
</dbReference>
<dbReference type="KEGG" id="kbs:EPA93_45480"/>
<feature type="domain" description="Lantibiotic dehydratase N-terminal" evidence="1">
    <location>
        <begin position="158"/>
        <end position="511"/>
    </location>
</feature>
<protein>
    <recommendedName>
        <fullName evidence="1">Lantibiotic dehydratase N-terminal domain-containing protein</fullName>
    </recommendedName>
</protein>